<dbReference type="Proteomes" id="UP000319322">
    <property type="component" value="Unassembled WGS sequence"/>
</dbReference>
<reference evidence="2 3" key="3">
    <citation type="submission" date="2019-07" db="EMBL/GenBank/DDBJ databases">
        <authorList>
            <person name="Papic B."/>
        </authorList>
    </citation>
    <scope>NUCLEOTIDE SEQUENCE [LARGE SCALE GENOMIC DNA]</scope>
    <source>
        <strain evidence="2 3">L8b</strain>
    </source>
</reference>
<evidence type="ECO:0000313" key="3">
    <source>
        <dbReference type="Proteomes" id="UP000319322"/>
    </source>
</evidence>
<dbReference type="Pfam" id="PF04970">
    <property type="entry name" value="LRAT"/>
    <property type="match status" value="1"/>
</dbReference>
<reference evidence="2 3" key="2">
    <citation type="submission" date="2019-07" db="EMBL/GenBank/DDBJ databases">
        <title>Helicobacter labacensis sp. nov., Helicobacter mehlei sp. nov. and Helicobacter vulpis sp. nov., isolated from gastric mucosa of red fox (Vulpis vulpis).</title>
        <authorList>
            <person name="Kusar D."/>
            <person name="Gruntar I."/>
            <person name="Pate M."/>
            <person name="Zajc U."/>
            <person name="Ocepek M."/>
        </authorList>
    </citation>
    <scope>NUCLEOTIDE SEQUENCE [LARGE SCALE GENOMIC DNA]</scope>
    <source>
        <strain evidence="2 3">L8b</strain>
    </source>
</reference>
<evidence type="ECO:0000259" key="1">
    <source>
        <dbReference type="Pfam" id="PF04970"/>
    </source>
</evidence>
<dbReference type="InterPro" id="IPR007053">
    <property type="entry name" value="LRAT_dom"/>
</dbReference>
<gene>
    <name evidence="2" type="ORF">FNE76_07955</name>
</gene>
<dbReference type="Gene3D" id="3.90.1720.10">
    <property type="entry name" value="endopeptidase domain like (from Nostoc punctiforme)"/>
    <property type="match status" value="1"/>
</dbReference>
<dbReference type="EMBL" id="VKGC01000042">
    <property type="protein sequence ID" value="TSA79525.1"/>
    <property type="molecule type" value="Genomic_DNA"/>
</dbReference>
<accession>A0A553UH37</accession>
<feature type="domain" description="LRAT" evidence="1">
    <location>
        <begin position="52"/>
        <end position="148"/>
    </location>
</feature>
<comment type="caution">
    <text evidence="2">The sequence shown here is derived from an EMBL/GenBank/DDBJ whole genome shotgun (WGS) entry which is preliminary data.</text>
</comment>
<reference evidence="3" key="1">
    <citation type="submission" date="2019-07" db="EMBL/GenBank/DDBJ databases">
        <title>Helicobacter labacensis sp. nov., Helicobacter mehlei sp. nov. and Helicobacter vulpis sp. nov., isolated from gastric mucosa of red fox (Vulpis vulpis).</title>
        <authorList>
            <person name="Papic B."/>
        </authorList>
    </citation>
    <scope>NUCLEOTIDE SEQUENCE [LARGE SCALE GENOMIC DNA]</scope>
    <source>
        <strain evidence="3">L8b</strain>
    </source>
</reference>
<sequence>MRSPQATLNATALYLLHEIGRRFYESFMVKYPIHRKSDIWDDAPVDGEPAVGSIVWCDLGDAAHSGIYLGKIMHLTGKFNDNPCKIEKTDLYGFSGGDHIFVSCKDKMAVGDPKAAEYAKEHENEERDYNLLENNCHGFTAECFTGNEQNEVRISKPDDVGENLRMDCWRWWKYQ</sequence>
<proteinExistence type="predicted"/>
<name>A0A553UH37_9HELI</name>
<evidence type="ECO:0000313" key="2">
    <source>
        <dbReference type="EMBL" id="TSA79525.1"/>
    </source>
</evidence>
<protein>
    <recommendedName>
        <fullName evidence="1">LRAT domain-containing protein</fullName>
    </recommendedName>
</protein>
<dbReference type="AlphaFoldDB" id="A0A553UH37"/>
<organism evidence="2 3">
    <name type="scientific">Helicobacter mehlei</name>
    <dbReference type="NCBI Taxonomy" id="2316080"/>
    <lineage>
        <taxon>Bacteria</taxon>
        <taxon>Pseudomonadati</taxon>
        <taxon>Campylobacterota</taxon>
        <taxon>Epsilonproteobacteria</taxon>
        <taxon>Campylobacterales</taxon>
        <taxon>Helicobacteraceae</taxon>
        <taxon>Helicobacter</taxon>
    </lineage>
</organism>
<keyword evidence="3" id="KW-1185">Reference proteome</keyword>